<dbReference type="GO" id="GO:0003723">
    <property type="term" value="F:RNA binding"/>
    <property type="evidence" value="ECO:0007669"/>
    <property type="project" value="InterPro"/>
</dbReference>
<reference evidence="5" key="1">
    <citation type="submission" date="2020-01" db="EMBL/GenBank/DDBJ databases">
        <title>Sustained virome diversity in Antarctic penguins and their ticks: geographical connectedness and no evidence for low pathogen pressure.</title>
        <authorList>
            <person name="Wille M."/>
            <person name="Harvey E."/>
            <person name="Shi M."/>
            <person name="Gonzalez-Acuna D."/>
            <person name="Holmes E.C."/>
            <person name="Hurt A.C."/>
        </authorList>
    </citation>
    <scope>NUCLEOTIDE SEQUENCE</scope>
    <source>
        <strain evidence="5">Antarctic18</strain>
    </source>
</reference>
<dbReference type="GO" id="GO:0003968">
    <property type="term" value="F:RNA-directed RNA polymerase activity"/>
    <property type="evidence" value="ECO:0007669"/>
    <property type="project" value="UniProtKB-KW"/>
</dbReference>
<evidence type="ECO:0000256" key="1">
    <source>
        <dbReference type="ARBA" id="ARBA00022679"/>
    </source>
</evidence>
<dbReference type="InterPro" id="IPR043502">
    <property type="entry name" value="DNA/RNA_pol_sf"/>
</dbReference>
<dbReference type="EMBL" id="MT025082">
    <property type="protein sequence ID" value="QIS87951.1"/>
    <property type="molecule type" value="Genomic_RNA"/>
</dbReference>
<dbReference type="GO" id="GO:0006351">
    <property type="term" value="P:DNA-templated transcription"/>
    <property type="evidence" value="ECO:0007669"/>
    <property type="project" value="InterPro"/>
</dbReference>
<keyword evidence="5" id="KW-0696">RNA-directed RNA polymerase</keyword>
<sequence>MLVSRFLGIPREPSVLLEMVMKAIPAPPFAKAVRFKAFGMDPKRQLGLTRCEWVAPKDKIEAYMRSHKRQGALFHPFASRFVDATNRVRPEPRSVYNPEALFGDQFFNYWDDPNITWNEKAWSHARGKLAKAYSAIRGLKLMDLSDVETAIALAGNLDKASGLPHITSKREAIIAGDRYLARRLRAGRTAPPPALGYYRTQPGKTRLVWCLPCSMIMLEGMIMSPIMSALEYIETPYCLGLTSNSIAARMDELCYEKTQYCLDWSKFDSTLPRRVIHACFDELRKWFVDRRDSVFDVVERYFVTCPIVMPDGYIYKGRKRGIPSGSWFTQLIGSMANQLLTEYISYITGDRIVKGYYLGDDSVLAMGGDPDLVKWGVEAEKIGMRIHPDKQEVSHGKPHFLGHYWDGICPTRPVDESFSRFVCPERYIKHTDRTAYYKYETSRVIALMVDNASFWDIGTEFLGWWLRRPVGAVKHTLVNQGYLNATTVFTSWALSKQHKGDASRYVSGARKSLAMQYLHH</sequence>
<dbReference type="InterPro" id="IPR001205">
    <property type="entry name" value="RNA-dir_pol_C"/>
</dbReference>
<proteinExistence type="predicted"/>
<name>A0A6H0DI13_9VIRU</name>
<keyword evidence="3" id="KW-0693">Viral RNA replication</keyword>
<keyword evidence="1" id="KW-0808">Transferase</keyword>
<dbReference type="SUPFAM" id="SSF56672">
    <property type="entry name" value="DNA/RNA polymerases"/>
    <property type="match status" value="1"/>
</dbReference>
<keyword evidence="2" id="KW-0548">Nucleotidyltransferase</keyword>
<organism evidence="5">
    <name type="scientific">Driatsky virus</name>
    <dbReference type="NCBI Taxonomy" id="2707213"/>
    <lineage>
        <taxon>Viruses</taxon>
        <taxon>Riboviria</taxon>
    </lineage>
</organism>
<evidence type="ECO:0000313" key="5">
    <source>
        <dbReference type="EMBL" id="QIS87951.1"/>
    </source>
</evidence>
<protein>
    <submittedName>
        <fullName evidence="5">RNA-dependent RNA polymerase</fullName>
    </submittedName>
</protein>
<evidence type="ECO:0000256" key="2">
    <source>
        <dbReference type="ARBA" id="ARBA00022695"/>
    </source>
</evidence>
<accession>A0A6H0DI13</accession>
<feature type="domain" description="RNA-directed RNA polymerase C-terminal" evidence="4">
    <location>
        <begin position="201"/>
        <end position="402"/>
    </location>
</feature>
<dbReference type="Pfam" id="PF00680">
    <property type="entry name" value="RdRP_1"/>
    <property type="match status" value="1"/>
</dbReference>
<evidence type="ECO:0000256" key="3">
    <source>
        <dbReference type="ARBA" id="ARBA00022953"/>
    </source>
</evidence>
<evidence type="ECO:0000259" key="4">
    <source>
        <dbReference type="Pfam" id="PF00680"/>
    </source>
</evidence>